<dbReference type="Proteomes" id="UP000267096">
    <property type="component" value="Unassembled WGS sequence"/>
</dbReference>
<reference evidence="8" key="1">
    <citation type="submission" date="2017-02" db="UniProtKB">
        <authorList>
            <consortium name="WormBaseParasite"/>
        </authorList>
    </citation>
    <scope>IDENTIFICATION</scope>
</reference>
<comment type="subcellular location">
    <subcellularLocation>
        <location evidence="1">Membrane</location>
        <topology evidence="1">Multi-pass membrane protein</topology>
    </subcellularLocation>
</comment>
<dbReference type="WBParaSite" id="ASIM_0000686301-mRNA-1">
    <property type="protein sequence ID" value="ASIM_0000686301-mRNA-1"/>
    <property type="gene ID" value="ASIM_0000686301"/>
</dbReference>
<evidence type="ECO:0000256" key="1">
    <source>
        <dbReference type="ARBA" id="ARBA00004141"/>
    </source>
</evidence>
<evidence type="ECO:0000313" key="7">
    <source>
        <dbReference type="Proteomes" id="UP000267096"/>
    </source>
</evidence>
<name>A0A0M3JGV5_ANISI</name>
<dbReference type="EMBL" id="UYRR01014743">
    <property type="protein sequence ID" value="VDK27449.1"/>
    <property type="molecule type" value="Genomic_DNA"/>
</dbReference>
<evidence type="ECO:0000256" key="2">
    <source>
        <dbReference type="ARBA" id="ARBA00022692"/>
    </source>
</evidence>
<dbReference type="Pfam" id="PF02535">
    <property type="entry name" value="Zip"/>
    <property type="match status" value="1"/>
</dbReference>
<feature type="transmembrane region" description="Helical" evidence="5">
    <location>
        <begin position="61"/>
        <end position="85"/>
    </location>
</feature>
<evidence type="ECO:0000256" key="3">
    <source>
        <dbReference type="ARBA" id="ARBA00022989"/>
    </source>
</evidence>
<keyword evidence="3 5" id="KW-1133">Transmembrane helix</keyword>
<evidence type="ECO:0000313" key="6">
    <source>
        <dbReference type="EMBL" id="VDK27449.1"/>
    </source>
</evidence>
<feature type="transmembrane region" description="Helical" evidence="5">
    <location>
        <begin position="20"/>
        <end position="41"/>
    </location>
</feature>
<evidence type="ECO:0000313" key="8">
    <source>
        <dbReference type="WBParaSite" id="ASIM_0000686301-mRNA-1"/>
    </source>
</evidence>
<evidence type="ECO:0000256" key="4">
    <source>
        <dbReference type="ARBA" id="ARBA00023136"/>
    </source>
</evidence>
<keyword evidence="7" id="KW-1185">Reference proteome</keyword>
<dbReference type="OrthoDB" id="448280at2759"/>
<protein>
    <submittedName>
        <fullName evidence="8">Putative zinc/iron transporter (inferred by orthology to a S. mansoni protein)</fullName>
    </submittedName>
</protein>
<organism evidence="8">
    <name type="scientific">Anisakis simplex</name>
    <name type="common">Herring worm</name>
    <dbReference type="NCBI Taxonomy" id="6269"/>
    <lineage>
        <taxon>Eukaryota</taxon>
        <taxon>Metazoa</taxon>
        <taxon>Ecdysozoa</taxon>
        <taxon>Nematoda</taxon>
        <taxon>Chromadorea</taxon>
        <taxon>Rhabditida</taxon>
        <taxon>Spirurina</taxon>
        <taxon>Ascaridomorpha</taxon>
        <taxon>Ascaridoidea</taxon>
        <taxon>Anisakidae</taxon>
        <taxon>Anisakis</taxon>
        <taxon>Anisakis simplex complex</taxon>
    </lineage>
</organism>
<keyword evidence="2 5" id="KW-0812">Transmembrane</keyword>
<keyword evidence="4 5" id="KW-0472">Membrane</keyword>
<sequence length="93" mass="10129">MLAFALKRAALHRGGISMKIFSLLSVFGGGVFLATCLLDLLPDAVEGIRSAERIAKVDIKFPITELLVAFGFMFVLIIEQVLFLLSGSFKLVL</sequence>
<accession>A0A0M3JGV5</accession>
<dbReference type="GO" id="GO:0016020">
    <property type="term" value="C:membrane"/>
    <property type="evidence" value="ECO:0007669"/>
    <property type="project" value="UniProtKB-SubCell"/>
</dbReference>
<evidence type="ECO:0000256" key="5">
    <source>
        <dbReference type="SAM" id="Phobius"/>
    </source>
</evidence>
<dbReference type="GO" id="GO:0046873">
    <property type="term" value="F:metal ion transmembrane transporter activity"/>
    <property type="evidence" value="ECO:0007669"/>
    <property type="project" value="InterPro"/>
</dbReference>
<reference evidence="6 7" key="2">
    <citation type="submission" date="2018-11" db="EMBL/GenBank/DDBJ databases">
        <authorList>
            <consortium name="Pathogen Informatics"/>
        </authorList>
    </citation>
    <scope>NUCLEOTIDE SEQUENCE [LARGE SCALE GENOMIC DNA]</scope>
</reference>
<gene>
    <name evidence="6" type="ORF">ASIM_LOCUS6645</name>
</gene>
<dbReference type="AlphaFoldDB" id="A0A0M3JGV5"/>
<proteinExistence type="predicted"/>
<dbReference type="InterPro" id="IPR003689">
    <property type="entry name" value="ZIP"/>
</dbReference>